<reference evidence="1" key="1">
    <citation type="submission" date="2014-09" db="EMBL/GenBank/DDBJ databases">
        <authorList>
            <person name="Magalhaes I.L.F."/>
            <person name="Oliveira U."/>
            <person name="Santos F.R."/>
            <person name="Vidigal T.H.D.A."/>
            <person name="Brescovit A.D."/>
            <person name="Santos A.J."/>
        </authorList>
    </citation>
    <scope>NUCLEOTIDE SEQUENCE</scope>
    <source>
        <tissue evidence="1">Shoot tissue taken approximately 20 cm above the soil surface</tissue>
    </source>
</reference>
<dbReference type="EMBL" id="GBRH01173634">
    <property type="protein sequence ID" value="JAE24262.1"/>
    <property type="molecule type" value="Transcribed_RNA"/>
</dbReference>
<proteinExistence type="predicted"/>
<organism evidence="1">
    <name type="scientific">Arundo donax</name>
    <name type="common">Giant reed</name>
    <name type="synonym">Donax arundinaceus</name>
    <dbReference type="NCBI Taxonomy" id="35708"/>
    <lineage>
        <taxon>Eukaryota</taxon>
        <taxon>Viridiplantae</taxon>
        <taxon>Streptophyta</taxon>
        <taxon>Embryophyta</taxon>
        <taxon>Tracheophyta</taxon>
        <taxon>Spermatophyta</taxon>
        <taxon>Magnoliopsida</taxon>
        <taxon>Liliopsida</taxon>
        <taxon>Poales</taxon>
        <taxon>Poaceae</taxon>
        <taxon>PACMAD clade</taxon>
        <taxon>Arundinoideae</taxon>
        <taxon>Arundineae</taxon>
        <taxon>Arundo</taxon>
    </lineage>
</organism>
<name>A0A0A9GIF9_ARUDO</name>
<protein>
    <submittedName>
        <fullName evidence="1">Uncharacterized protein</fullName>
    </submittedName>
</protein>
<dbReference type="AlphaFoldDB" id="A0A0A9GIF9"/>
<evidence type="ECO:0000313" key="1">
    <source>
        <dbReference type="EMBL" id="JAE24262.1"/>
    </source>
</evidence>
<reference evidence="1" key="2">
    <citation type="journal article" date="2015" name="Data Brief">
        <title>Shoot transcriptome of the giant reed, Arundo donax.</title>
        <authorList>
            <person name="Barrero R.A."/>
            <person name="Guerrero F.D."/>
            <person name="Moolhuijzen P."/>
            <person name="Goolsby J.A."/>
            <person name="Tidwell J."/>
            <person name="Bellgard S.E."/>
            <person name="Bellgard M.I."/>
        </authorList>
    </citation>
    <scope>NUCLEOTIDE SEQUENCE</scope>
    <source>
        <tissue evidence="1">Shoot tissue taken approximately 20 cm above the soil surface</tissue>
    </source>
</reference>
<accession>A0A0A9GIF9</accession>
<sequence length="23" mass="2742">MRTLQPLNRASFLQSRAKDSKFF</sequence>